<dbReference type="GO" id="GO:0046677">
    <property type="term" value="P:response to antibiotic"/>
    <property type="evidence" value="ECO:0007669"/>
    <property type="project" value="InterPro"/>
</dbReference>
<dbReference type="PROSITE" id="PS51318">
    <property type="entry name" value="TAT"/>
    <property type="match status" value="1"/>
</dbReference>
<evidence type="ECO:0008006" key="5">
    <source>
        <dbReference type="Google" id="ProtNLM"/>
    </source>
</evidence>
<feature type="chain" id="PRO_5039288877" description="Erythromycin esterase" evidence="2">
    <location>
        <begin position="23"/>
        <end position="486"/>
    </location>
</feature>
<evidence type="ECO:0000313" key="3">
    <source>
        <dbReference type="EMBL" id="BCB84766.1"/>
    </source>
</evidence>
<dbReference type="EMBL" id="AP022871">
    <property type="protein sequence ID" value="BCB84766.1"/>
    <property type="molecule type" value="Genomic_DNA"/>
</dbReference>
<dbReference type="InterPro" id="IPR014622">
    <property type="entry name" value="UCP036794_erythomycin"/>
</dbReference>
<feature type="compositionally biased region" description="Basic and acidic residues" evidence="1">
    <location>
        <begin position="467"/>
        <end position="479"/>
    </location>
</feature>
<keyword evidence="2" id="KW-0732">Signal</keyword>
<dbReference type="RefSeq" id="WP_173156100.1">
    <property type="nucleotide sequence ID" value="NZ_AP022871.1"/>
</dbReference>
<accession>A0A6F8YF95</accession>
<dbReference type="Gene3D" id="3.40.1660.10">
    <property type="entry name" value="EreA-like (biosynthetic domain)"/>
    <property type="match status" value="1"/>
</dbReference>
<keyword evidence="4" id="KW-1185">Reference proteome</keyword>
<dbReference type="PANTHER" id="PTHR31299:SF0">
    <property type="entry name" value="ESTERASE, PUTATIVE (AFU_ORTHOLOGUE AFUA_1G05850)-RELATED"/>
    <property type="match status" value="1"/>
</dbReference>
<feature type="region of interest" description="Disordered" evidence="1">
    <location>
        <begin position="449"/>
        <end position="486"/>
    </location>
</feature>
<reference evidence="3 4" key="2">
    <citation type="submission" date="2020-03" db="EMBL/GenBank/DDBJ databases">
        <authorList>
            <person name="Ichikawa N."/>
            <person name="Kimura A."/>
            <person name="Kitahashi Y."/>
            <person name="Uohara A."/>
        </authorList>
    </citation>
    <scope>NUCLEOTIDE SEQUENCE [LARGE SCALE GENOMIC DNA]</scope>
    <source>
        <strain evidence="3 4">NBRC 105367</strain>
    </source>
</reference>
<dbReference type="InterPro" id="IPR052036">
    <property type="entry name" value="Hydrolase/PRTase-associated"/>
</dbReference>
<organism evidence="3 4">
    <name type="scientific">Phytohabitans suffuscus</name>
    <dbReference type="NCBI Taxonomy" id="624315"/>
    <lineage>
        <taxon>Bacteria</taxon>
        <taxon>Bacillati</taxon>
        <taxon>Actinomycetota</taxon>
        <taxon>Actinomycetes</taxon>
        <taxon>Micromonosporales</taxon>
        <taxon>Micromonosporaceae</taxon>
    </lineage>
</organism>
<dbReference type="KEGG" id="psuu:Psuf_020790"/>
<dbReference type="SUPFAM" id="SSF159501">
    <property type="entry name" value="EreA/ChaN-like"/>
    <property type="match status" value="1"/>
</dbReference>
<dbReference type="Gene3D" id="3.30.1870.10">
    <property type="entry name" value="EreA-like, domain 2"/>
    <property type="match status" value="1"/>
</dbReference>
<reference evidence="3 4" key="1">
    <citation type="submission" date="2020-03" db="EMBL/GenBank/DDBJ databases">
        <title>Whole genome shotgun sequence of Phytohabitans suffuscus NBRC 105367.</title>
        <authorList>
            <person name="Komaki H."/>
            <person name="Tamura T."/>
        </authorList>
    </citation>
    <scope>NUCLEOTIDE SEQUENCE [LARGE SCALE GENOMIC DNA]</scope>
    <source>
        <strain evidence="3 4">NBRC 105367</strain>
    </source>
</reference>
<dbReference type="PANTHER" id="PTHR31299">
    <property type="entry name" value="ESTERASE, PUTATIVE (AFU_ORTHOLOGUE AFUA_1G05850)-RELATED"/>
    <property type="match status" value="1"/>
</dbReference>
<dbReference type="InterPro" id="IPR006311">
    <property type="entry name" value="TAT_signal"/>
</dbReference>
<protein>
    <recommendedName>
        <fullName evidence="5">Erythromycin esterase</fullName>
    </recommendedName>
</protein>
<dbReference type="Pfam" id="PF05139">
    <property type="entry name" value="Erythro_esteras"/>
    <property type="match status" value="1"/>
</dbReference>
<feature type="signal peptide" evidence="2">
    <location>
        <begin position="1"/>
        <end position="22"/>
    </location>
</feature>
<evidence type="ECO:0000313" key="4">
    <source>
        <dbReference type="Proteomes" id="UP000503011"/>
    </source>
</evidence>
<dbReference type="Gene3D" id="1.20.1440.30">
    <property type="entry name" value="Biosynthetic Protein domain"/>
    <property type="match status" value="1"/>
</dbReference>
<sequence>MPPPVHSRRTLLAALAGFGASAVLGTAATASPASRDVLDALARAAHRLRTTGPEDDLSDLRPVGAAIGATSVVGLGEVVHGAHELFVLKHRAFRYLVQEKGFTTFALETSWTAGLRINEYVLNGTGDPRAIMAEEFGMSWPWNVREYLDLIRWMRAYNLRHPTRRVQFMGTDIAHPHIPASLFDRVTGYAVRHQPALEPQLTALYHELRTHATTASFTALPQPDRLRIAAAVREAHRLLAAQPSGPDRSAFDWAVQHARVLAQTATLLSYDLTDSQQLPQAMRYRDELMADNTAWWQRHTDHKMLLSAHNGHTAYRTYDPAGYPVSQGTYLRQLLGTGYMAIGTTFGHGACTVPAGDEWIVQRFGPPRAGSSEHTLDRVAHPAFAIDLRTAPSPARQWLHQVRWTRDVGASGAQYRPYAMADGHDLLLHLHSLRPATPQPDVAHARRTRLLGGGETGPGAEPQGTGESRRTPQRTEYRSHSPSPMW</sequence>
<dbReference type="PIRSF" id="PIRSF036794">
    <property type="entry name" value="UCP_erythr_ester"/>
    <property type="match status" value="1"/>
</dbReference>
<evidence type="ECO:0000256" key="2">
    <source>
        <dbReference type="SAM" id="SignalP"/>
    </source>
</evidence>
<dbReference type="AlphaFoldDB" id="A0A6F8YF95"/>
<gene>
    <name evidence="3" type="ORF">Psuf_020790</name>
</gene>
<proteinExistence type="predicted"/>
<dbReference type="Proteomes" id="UP000503011">
    <property type="component" value="Chromosome"/>
</dbReference>
<dbReference type="InterPro" id="IPR007815">
    <property type="entry name" value="Emycin_Estase"/>
</dbReference>
<evidence type="ECO:0000256" key="1">
    <source>
        <dbReference type="SAM" id="MobiDB-lite"/>
    </source>
</evidence>
<name>A0A6F8YF95_9ACTN</name>
<dbReference type="CDD" id="cd14728">
    <property type="entry name" value="Ere-like"/>
    <property type="match status" value="1"/>
</dbReference>